<evidence type="ECO:0000256" key="9">
    <source>
        <dbReference type="RuleBase" id="RU000461"/>
    </source>
</evidence>
<evidence type="ECO:0000256" key="5">
    <source>
        <dbReference type="ARBA" id="ARBA00023002"/>
    </source>
</evidence>
<dbReference type="Gene3D" id="1.10.630.10">
    <property type="entry name" value="Cytochrome P450"/>
    <property type="match status" value="1"/>
</dbReference>
<comment type="similarity">
    <text evidence="2 9">Belongs to the cytochrome P450 family.</text>
</comment>
<dbReference type="PRINTS" id="PR00385">
    <property type="entry name" value="P450"/>
</dbReference>
<evidence type="ECO:0000256" key="1">
    <source>
        <dbReference type="ARBA" id="ARBA00001971"/>
    </source>
</evidence>
<dbReference type="CDD" id="cd11063">
    <property type="entry name" value="CYP52"/>
    <property type="match status" value="1"/>
</dbReference>
<keyword evidence="4 8" id="KW-0479">Metal-binding</keyword>
<dbReference type="InterPro" id="IPR036396">
    <property type="entry name" value="Cyt_P450_sf"/>
</dbReference>
<dbReference type="PRINTS" id="PR00463">
    <property type="entry name" value="EP450I"/>
</dbReference>
<feature type="transmembrane region" description="Helical" evidence="10">
    <location>
        <begin position="12"/>
        <end position="33"/>
    </location>
</feature>
<name>A0A165IDD3_EXIGL</name>
<accession>A0A165IDD3</accession>
<evidence type="ECO:0000256" key="2">
    <source>
        <dbReference type="ARBA" id="ARBA00010617"/>
    </source>
</evidence>
<sequence length="584" mass="66104">MVPRISPGLQLLLPNAVLACALAGCSFIVQGLWIPDVHVSLRFAAALAVVPVFMKARSLWRTFLDYREMKKLGGVRIPQLPRGVKDAAAPTDYFVDHRRRMMEAYGPTHTASRYGQKIVFTTEPENVKAILATDFNNFVKGEFFHSAANSVLGTGVFNSDGDMWKFHRTMTRPFFTRERITDFEIFVRHADAAIDKISARVRENVPFNFEDLIARFTLDSSTEFLFGNSVDSMSADLAYPHNMQPPLGYQRKKTSSDDFVQAFEDAKRVVATRLRLGGFWPLAEMFRNPSQKPMEIIDAYIDPILQVALEKKRLLKGSPTPTEKDASTLLDHLVEYTEDQKVIKDEIMNIMVAGRDTTMATLTFAVYLLAEHPHVLARLREEILGKFSTNQLPTYDSLRDLKYLRAVLNETLRLFPAVPGNVRQNIDGMLLPSVDRQTGKQHYLPPRTLVSYSVFLMHRRKDLWGPDAEQFDPDRFIDERVSKYLTPNPFIFLPFNAGPRICLGQQFAYNEMSFFLVRLLQRVAGIKLAPDAQPPKSRPPQAWSQGDGRKAVEKVWPAAFLTIFVKGGLWVSMEESDSSAGSGV</sequence>
<evidence type="ECO:0000313" key="11">
    <source>
        <dbReference type="EMBL" id="KZV93250.1"/>
    </source>
</evidence>
<dbReference type="STRING" id="1314781.A0A165IDD3"/>
<dbReference type="GO" id="GO:0005506">
    <property type="term" value="F:iron ion binding"/>
    <property type="evidence" value="ECO:0007669"/>
    <property type="project" value="InterPro"/>
</dbReference>
<dbReference type="PANTHER" id="PTHR24287:SF1">
    <property type="entry name" value="P450, PUTATIVE (EUROFUNG)-RELATED"/>
    <property type="match status" value="1"/>
</dbReference>
<dbReference type="GO" id="GO:0016705">
    <property type="term" value="F:oxidoreductase activity, acting on paired donors, with incorporation or reduction of molecular oxygen"/>
    <property type="evidence" value="ECO:0007669"/>
    <property type="project" value="InterPro"/>
</dbReference>
<comment type="cofactor">
    <cofactor evidence="1 8">
        <name>heme</name>
        <dbReference type="ChEBI" id="CHEBI:30413"/>
    </cofactor>
</comment>
<dbReference type="PROSITE" id="PS00086">
    <property type="entry name" value="CYTOCHROME_P450"/>
    <property type="match status" value="1"/>
</dbReference>
<organism evidence="11 12">
    <name type="scientific">Exidia glandulosa HHB12029</name>
    <dbReference type="NCBI Taxonomy" id="1314781"/>
    <lineage>
        <taxon>Eukaryota</taxon>
        <taxon>Fungi</taxon>
        <taxon>Dikarya</taxon>
        <taxon>Basidiomycota</taxon>
        <taxon>Agaricomycotina</taxon>
        <taxon>Agaricomycetes</taxon>
        <taxon>Auriculariales</taxon>
        <taxon>Exidiaceae</taxon>
        <taxon>Exidia</taxon>
    </lineage>
</organism>
<dbReference type="EMBL" id="KV425993">
    <property type="protein sequence ID" value="KZV93250.1"/>
    <property type="molecule type" value="Genomic_DNA"/>
</dbReference>
<evidence type="ECO:0000256" key="6">
    <source>
        <dbReference type="ARBA" id="ARBA00023004"/>
    </source>
</evidence>
<dbReference type="Proteomes" id="UP000077266">
    <property type="component" value="Unassembled WGS sequence"/>
</dbReference>
<keyword evidence="10" id="KW-0472">Membrane</keyword>
<dbReference type="Pfam" id="PF00067">
    <property type="entry name" value="p450"/>
    <property type="match status" value="1"/>
</dbReference>
<dbReference type="InterPro" id="IPR002401">
    <property type="entry name" value="Cyt_P450_E_grp-I"/>
</dbReference>
<evidence type="ECO:0000256" key="10">
    <source>
        <dbReference type="SAM" id="Phobius"/>
    </source>
</evidence>
<evidence type="ECO:0000256" key="7">
    <source>
        <dbReference type="ARBA" id="ARBA00023033"/>
    </source>
</evidence>
<keyword evidence="7 9" id="KW-0503">Monooxygenase</keyword>
<dbReference type="GO" id="GO:0004497">
    <property type="term" value="F:monooxygenase activity"/>
    <property type="evidence" value="ECO:0007669"/>
    <property type="project" value="UniProtKB-KW"/>
</dbReference>
<dbReference type="InterPro" id="IPR001128">
    <property type="entry name" value="Cyt_P450"/>
</dbReference>
<evidence type="ECO:0000256" key="3">
    <source>
        <dbReference type="ARBA" id="ARBA00022617"/>
    </source>
</evidence>
<proteinExistence type="inferred from homology"/>
<dbReference type="InterPro" id="IPR017972">
    <property type="entry name" value="Cyt_P450_CS"/>
</dbReference>
<dbReference type="OrthoDB" id="1470350at2759"/>
<protein>
    <submittedName>
        <fullName evidence="11">Cytochrome P450 monooxygenase pc-3</fullName>
    </submittedName>
</protein>
<evidence type="ECO:0000313" key="12">
    <source>
        <dbReference type="Proteomes" id="UP000077266"/>
    </source>
</evidence>
<dbReference type="SUPFAM" id="SSF48264">
    <property type="entry name" value="Cytochrome P450"/>
    <property type="match status" value="1"/>
</dbReference>
<feature type="binding site" description="axial binding residue" evidence="8">
    <location>
        <position position="502"/>
    </location>
    <ligand>
        <name>heme</name>
        <dbReference type="ChEBI" id="CHEBI:30413"/>
    </ligand>
    <ligandPart>
        <name>Fe</name>
        <dbReference type="ChEBI" id="CHEBI:18248"/>
    </ligandPart>
</feature>
<reference evidence="11 12" key="1">
    <citation type="journal article" date="2016" name="Mol. Biol. Evol.">
        <title>Comparative Genomics of Early-Diverging Mushroom-Forming Fungi Provides Insights into the Origins of Lignocellulose Decay Capabilities.</title>
        <authorList>
            <person name="Nagy L.G."/>
            <person name="Riley R."/>
            <person name="Tritt A."/>
            <person name="Adam C."/>
            <person name="Daum C."/>
            <person name="Floudas D."/>
            <person name="Sun H."/>
            <person name="Yadav J.S."/>
            <person name="Pangilinan J."/>
            <person name="Larsson K.H."/>
            <person name="Matsuura K."/>
            <person name="Barry K."/>
            <person name="Labutti K."/>
            <person name="Kuo R."/>
            <person name="Ohm R.A."/>
            <person name="Bhattacharya S.S."/>
            <person name="Shirouzu T."/>
            <person name="Yoshinaga Y."/>
            <person name="Martin F.M."/>
            <person name="Grigoriev I.V."/>
            <person name="Hibbett D.S."/>
        </authorList>
    </citation>
    <scope>NUCLEOTIDE SEQUENCE [LARGE SCALE GENOMIC DNA]</scope>
    <source>
        <strain evidence="11 12">HHB12029</strain>
    </source>
</reference>
<dbReference type="PROSITE" id="PS51257">
    <property type="entry name" value="PROKAR_LIPOPROTEIN"/>
    <property type="match status" value="1"/>
</dbReference>
<evidence type="ECO:0000256" key="8">
    <source>
        <dbReference type="PIRSR" id="PIRSR602401-1"/>
    </source>
</evidence>
<evidence type="ECO:0000256" key="4">
    <source>
        <dbReference type="ARBA" id="ARBA00022723"/>
    </source>
</evidence>
<dbReference type="AlphaFoldDB" id="A0A165IDD3"/>
<keyword evidence="10" id="KW-1133">Transmembrane helix</keyword>
<dbReference type="InterPro" id="IPR047146">
    <property type="entry name" value="Cyt_P450_E_CYP52_fungi"/>
</dbReference>
<keyword evidence="3 8" id="KW-0349">Heme</keyword>
<dbReference type="GO" id="GO:0020037">
    <property type="term" value="F:heme binding"/>
    <property type="evidence" value="ECO:0007669"/>
    <property type="project" value="InterPro"/>
</dbReference>
<keyword evidence="6 8" id="KW-0408">Iron</keyword>
<dbReference type="InParanoid" id="A0A165IDD3"/>
<keyword evidence="12" id="KW-1185">Reference proteome</keyword>
<keyword evidence="10" id="KW-0812">Transmembrane</keyword>
<gene>
    <name evidence="11" type="ORF">EXIGLDRAFT_717480</name>
</gene>
<dbReference type="PANTHER" id="PTHR24287">
    <property type="entry name" value="P450, PUTATIVE (EUROFUNG)-RELATED"/>
    <property type="match status" value="1"/>
</dbReference>
<keyword evidence="5 9" id="KW-0560">Oxidoreductase</keyword>